<gene>
    <name evidence="2" type="ORF">M513_13679</name>
</gene>
<keyword evidence="1" id="KW-0472">Membrane</keyword>
<feature type="transmembrane region" description="Helical" evidence="1">
    <location>
        <begin position="21"/>
        <end position="41"/>
    </location>
</feature>
<keyword evidence="3" id="KW-1185">Reference proteome</keyword>
<protein>
    <submittedName>
        <fullName evidence="2">Uncharacterized protein</fullName>
    </submittedName>
</protein>
<name>A0A085LKF1_9BILA</name>
<dbReference type="AlphaFoldDB" id="A0A085LKF1"/>
<proteinExistence type="predicted"/>
<evidence type="ECO:0000313" key="3">
    <source>
        <dbReference type="Proteomes" id="UP000030764"/>
    </source>
</evidence>
<keyword evidence="1" id="KW-1133">Transmembrane helix</keyword>
<reference evidence="2 3" key="1">
    <citation type="journal article" date="2014" name="Nat. Genet.">
        <title>Genome and transcriptome of the porcine whipworm Trichuris suis.</title>
        <authorList>
            <person name="Jex A.R."/>
            <person name="Nejsum P."/>
            <person name="Schwarz E.M."/>
            <person name="Hu L."/>
            <person name="Young N.D."/>
            <person name="Hall R.S."/>
            <person name="Korhonen P.K."/>
            <person name="Liao S."/>
            <person name="Thamsborg S."/>
            <person name="Xia J."/>
            <person name="Xu P."/>
            <person name="Wang S."/>
            <person name="Scheerlinck J.P."/>
            <person name="Hofmann A."/>
            <person name="Sternberg P.W."/>
            <person name="Wang J."/>
            <person name="Gasser R.B."/>
        </authorList>
    </citation>
    <scope>NUCLEOTIDE SEQUENCE [LARGE SCALE GENOMIC DNA]</scope>
    <source>
        <strain evidence="2">DCEP-RM93M</strain>
    </source>
</reference>
<sequence length="113" mass="12650">MSERCGLMLSRRQRDVNAGDVHLVLVFLLLVPVVVLVLGLWCYPYPGKSGLPMPLHSSSRDRGIREHRCAVTDTMMDELSVICPAGNTRIVASLRLSRHANPPLHCCARTMQW</sequence>
<evidence type="ECO:0000313" key="2">
    <source>
        <dbReference type="EMBL" id="KFD45447.1"/>
    </source>
</evidence>
<dbReference type="EMBL" id="KL363493">
    <property type="protein sequence ID" value="KFD45447.1"/>
    <property type="molecule type" value="Genomic_DNA"/>
</dbReference>
<keyword evidence="1" id="KW-0812">Transmembrane</keyword>
<dbReference type="Proteomes" id="UP000030764">
    <property type="component" value="Unassembled WGS sequence"/>
</dbReference>
<organism evidence="2 3">
    <name type="scientific">Trichuris suis</name>
    <name type="common">pig whipworm</name>
    <dbReference type="NCBI Taxonomy" id="68888"/>
    <lineage>
        <taxon>Eukaryota</taxon>
        <taxon>Metazoa</taxon>
        <taxon>Ecdysozoa</taxon>
        <taxon>Nematoda</taxon>
        <taxon>Enoplea</taxon>
        <taxon>Dorylaimia</taxon>
        <taxon>Trichinellida</taxon>
        <taxon>Trichuridae</taxon>
        <taxon>Trichuris</taxon>
    </lineage>
</organism>
<evidence type="ECO:0000256" key="1">
    <source>
        <dbReference type="SAM" id="Phobius"/>
    </source>
</evidence>
<accession>A0A085LKF1</accession>